<keyword evidence="2" id="KW-0472">Membrane</keyword>
<proteinExistence type="predicted"/>
<evidence type="ECO:0000256" key="2">
    <source>
        <dbReference type="SAM" id="Phobius"/>
    </source>
</evidence>
<comment type="caution">
    <text evidence="3">The sequence shown here is derived from an EMBL/GenBank/DDBJ whole genome shotgun (WGS) entry which is preliminary data.</text>
</comment>
<protein>
    <submittedName>
        <fullName evidence="3">Uncharacterized protein</fullName>
    </submittedName>
</protein>
<organism evidence="3 4">
    <name type="scientific">Steinernema hermaphroditum</name>
    <dbReference type="NCBI Taxonomy" id="289476"/>
    <lineage>
        <taxon>Eukaryota</taxon>
        <taxon>Metazoa</taxon>
        <taxon>Ecdysozoa</taxon>
        <taxon>Nematoda</taxon>
        <taxon>Chromadorea</taxon>
        <taxon>Rhabditida</taxon>
        <taxon>Tylenchina</taxon>
        <taxon>Panagrolaimomorpha</taxon>
        <taxon>Strongyloidoidea</taxon>
        <taxon>Steinernematidae</taxon>
        <taxon>Steinernema</taxon>
    </lineage>
</organism>
<keyword evidence="2" id="KW-1133">Transmembrane helix</keyword>
<dbReference type="Proteomes" id="UP001175271">
    <property type="component" value="Unassembled WGS sequence"/>
</dbReference>
<keyword evidence="4" id="KW-1185">Reference proteome</keyword>
<keyword evidence="2" id="KW-0812">Transmembrane</keyword>
<dbReference type="EMBL" id="JAUCMV010000004">
    <property type="protein sequence ID" value="KAK0403025.1"/>
    <property type="molecule type" value="Genomic_DNA"/>
</dbReference>
<feature type="transmembrane region" description="Helical" evidence="2">
    <location>
        <begin position="7"/>
        <end position="27"/>
    </location>
</feature>
<accession>A0AA39LMY5</accession>
<feature type="region of interest" description="Disordered" evidence="1">
    <location>
        <begin position="50"/>
        <end position="78"/>
    </location>
</feature>
<feature type="compositionally biased region" description="Acidic residues" evidence="1">
    <location>
        <begin position="55"/>
        <end position="66"/>
    </location>
</feature>
<dbReference type="AlphaFoldDB" id="A0AA39LMY5"/>
<evidence type="ECO:0000313" key="4">
    <source>
        <dbReference type="Proteomes" id="UP001175271"/>
    </source>
</evidence>
<gene>
    <name evidence="3" type="ORF">QR680_016675</name>
</gene>
<name>A0AA39LMY5_9BILA</name>
<sequence>MEFTRRSVIGVVLVLFALYVLLFIWSFTTLYELAENKALLVGDTLGKLVEGGEAPNEENNGEDEEDQQRGSDRVSQSHVLHMDPSLQTSATSSVLHRIGGTDVVLCMPTNINRASSPLVIGGRLRLLVTCTK</sequence>
<evidence type="ECO:0000256" key="1">
    <source>
        <dbReference type="SAM" id="MobiDB-lite"/>
    </source>
</evidence>
<reference evidence="3" key="1">
    <citation type="submission" date="2023-06" db="EMBL/GenBank/DDBJ databases">
        <title>Genomic analysis of the entomopathogenic nematode Steinernema hermaphroditum.</title>
        <authorList>
            <person name="Schwarz E.M."/>
            <person name="Heppert J.K."/>
            <person name="Baniya A."/>
            <person name="Schwartz H.T."/>
            <person name="Tan C.-H."/>
            <person name="Antoshechkin I."/>
            <person name="Sternberg P.W."/>
            <person name="Goodrich-Blair H."/>
            <person name="Dillman A.R."/>
        </authorList>
    </citation>
    <scope>NUCLEOTIDE SEQUENCE</scope>
    <source>
        <strain evidence="3">PS9179</strain>
        <tissue evidence="3">Whole animal</tissue>
    </source>
</reference>
<evidence type="ECO:0000313" key="3">
    <source>
        <dbReference type="EMBL" id="KAK0403025.1"/>
    </source>
</evidence>